<dbReference type="GO" id="GO:0016787">
    <property type="term" value="F:hydrolase activity"/>
    <property type="evidence" value="ECO:0007669"/>
    <property type="project" value="UniProtKB-KW"/>
</dbReference>
<dbReference type="Gene3D" id="3.20.20.140">
    <property type="entry name" value="Metal-dependent hydrolases"/>
    <property type="match status" value="1"/>
</dbReference>
<dbReference type="GO" id="GO:0016831">
    <property type="term" value="F:carboxy-lyase activity"/>
    <property type="evidence" value="ECO:0007669"/>
    <property type="project" value="InterPro"/>
</dbReference>
<dbReference type="PATRIC" id="fig|1423802.4.peg.1366"/>
<gene>
    <name evidence="3" type="ORF">FC56_GL001347</name>
</gene>
<evidence type="ECO:0000313" key="4">
    <source>
        <dbReference type="Proteomes" id="UP000051256"/>
    </source>
</evidence>
<dbReference type="SUPFAM" id="SSF51556">
    <property type="entry name" value="Metallo-dependent hydrolases"/>
    <property type="match status" value="1"/>
</dbReference>
<evidence type="ECO:0000313" key="3">
    <source>
        <dbReference type="EMBL" id="KRM94393.1"/>
    </source>
</evidence>
<dbReference type="RefSeq" id="WP_056977589.1">
    <property type="nucleotide sequence ID" value="NZ_AYZR01000004.1"/>
</dbReference>
<organism evidence="3 4">
    <name type="scientific">Lentilactobacillus senioris DSM 24302 = JCM 17472</name>
    <dbReference type="NCBI Taxonomy" id="1423802"/>
    <lineage>
        <taxon>Bacteria</taxon>
        <taxon>Bacillati</taxon>
        <taxon>Bacillota</taxon>
        <taxon>Bacilli</taxon>
        <taxon>Lactobacillales</taxon>
        <taxon>Lactobacillaceae</taxon>
        <taxon>Lentilactobacillus</taxon>
    </lineage>
</organism>
<dbReference type="Proteomes" id="UP000051256">
    <property type="component" value="Unassembled WGS sequence"/>
</dbReference>
<dbReference type="PANTHER" id="PTHR21240:SF30">
    <property type="entry name" value="AMIDOHYDROLASE-RELATED DOMAIN-CONTAINING PROTEIN-RELATED"/>
    <property type="match status" value="1"/>
</dbReference>
<dbReference type="InterPro" id="IPR032465">
    <property type="entry name" value="ACMSD"/>
</dbReference>
<keyword evidence="3" id="KW-0378">Hydrolase</keyword>
<comment type="caution">
    <text evidence="3">The sequence shown here is derived from an EMBL/GenBank/DDBJ whole genome shotgun (WGS) entry which is preliminary data.</text>
</comment>
<dbReference type="PANTHER" id="PTHR21240">
    <property type="entry name" value="2-AMINO-3-CARBOXYLMUCONATE-6-SEMIALDEHYDE DECARBOXYLASE"/>
    <property type="match status" value="1"/>
</dbReference>
<keyword evidence="1" id="KW-0456">Lyase</keyword>
<name>A0A0R2D1L3_9LACO</name>
<dbReference type="STRING" id="1423802.FC56_GL001347"/>
<sequence>MVKKIALEEHYSDPATTKRFTSPATGKFFGEEYYAFIAKNLWGNVAEYADDLRQTDIEHAVMSINGPGVQAVTEPELAVRMAQRSNDLVTEEYVKFDSKRFSAFATVALQDPQAAADELERAVTKLGMKGALINGFSDLANNQVVFLDDPSMEVFWAKAAELKVPVYLHPRSPHADQSAIYTGFPGLTGSAWGYTQETAVQVIRLMMSGLFDRYPHLQLIIGHLAEGLPYNLPRTQERLYKQNKGTMGGHYERPLMDYLRTNVWATTSGHFNTSSFMNALDVMGADHLMFSVDWPYETNKDGASWFDQLPIDLATKEKIGYQNAAKILKF</sequence>
<keyword evidence="4" id="KW-1185">Reference proteome</keyword>
<dbReference type="Pfam" id="PF04909">
    <property type="entry name" value="Amidohydro_2"/>
    <property type="match status" value="1"/>
</dbReference>
<evidence type="ECO:0000259" key="2">
    <source>
        <dbReference type="Pfam" id="PF04909"/>
    </source>
</evidence>
<dbReference type="GO" id="GO:0019748">
    <property type="term" value="P:secondary metabolic process"/>
    <property type="evidence" value="ECO:0007669"/>
    <property type="project" value="TreeGrafter"/>
</dbReference>
<dbReference type="InterPro" id="IPR032466">
    <property type="entry name" value="Metal_Hydrolase"/>
</dbReference>
<protein>
    <submittedName>
        <fullName evidence="3">Amidohydrolase</fullName>
    </submittedName>
</protein>
<dbReference type="InterPro" id="IPR006680">
    <property type="entry name" value="Amidohydro-rel"/>
</dbReference>
<dbReference type="GO" id="GO:0005829">
    <property type="term" value="C:cytosol"/>
    <property type="evidence" value="ECO:0007669"/>
    <property type="project" value="TreeGrafter"/>
</dbReference>
<reference evidence="3 4" key="1">
    <citation type="journal article" date="2015" name="Genome Announc.">
        <title>Expanding the biotechnology potential of lactobacilli through comparative genomics of 213 strains and associated genera.</title>
        <authorList>
            <person name="Sun Z."/>
            <person name="Harris H.M."/>
            <person name="McCann A."/>
            <person name="Guo C."/>
            <person name="Argimon S."/>
            <person name="Zhang W."/>
            <person name="Yang X."/>
            <person name="Jeffery I.B."/>
            <person name="Cooney J.C."/>
            <person name="Kagawa T.F."/>
            <person name="Liu W."/>
            <person name="Song Y."/>
            <person name="Salvetti E."/>
            <person name="Wrobel A."/>
            <person name="Rasinkangas P."/>
            <person name="Parkhill J."/>
            <person name="Rea M.C."/>
            <person name="O'Sullivan O."/>
            <person name="Ritari J."/>
            <person name="Douillard F.P."/>
            <person name="Paul Ross R."/>
            <person name="Yang R."/>
            <person name="Briner A.E."/>
            <person name="Felis G.E."/>
            <person name="de Vos W.M."/>
            <person name="Barrangou R."/>
            <person name="Klaenhammer T.R."/>
            <person name="Caufield P.W."/>
            <person name="Cui Y."/>
            <person name="Zhang H."/>
            <person name="O'Toole P.W."/>
        </authorList>
    </citation>
    <scope>NUCLEOTIDE SEQUENCE [LARGE SCALE GENOMIC DNA]</scope>
    <source>
        <strain evidence="3 4">DSM 24302</strain>
    </source>
</reference>
<feature type="domain" description="Amidohydrolase-related" evidence="2">
    <location>
        <begin position="59"/>
        <end position="330"/>
    </location>
</feature>
<dbReference type="AlphaFoldDB" id="A0A0R2D1L3"/>
<evidence type="ECO:0000256" key="1">
    <source>
        <dbReference type="ARBA" id="ARBA00023239"/>
    </source>
</evidence>
<accession>A0A0R2D1L3</accession>
<dbReference type="EMBL" id="AYZR01000004">
    <property type="protein sequence ID" value="KRM94393.1"/>
    <property type="molecule type" value="Genomic_DNA"/>
</dbReference>
<proteinExistence type="predicted"/>